<dbReference type="PANTHER" id="PTHR38451:SF1">
    <property type="entry name" value="TRNA (ADENINE(22)-N(1))-METHYLTRANSFERASE"/>
    <property type="match status" value="1"/>
</dbReference>
<comment type="caution">
    <text evidence="1">The sequence shown here is derived from an EMBL/GenBank/DDBJ whole genome shotgun (WGS) entry which is preliminary data.</text>
</comment>
<protein>
    <submittedName>
        <fullName evidence="1">tRNA (Adenine(22)-N(1))-methyltransferase TrmK</fullName>
    </submittedName>
</protein>
<dbReference type="EMBL" id="JASJUT010000003">
    <property type="protein sequence ID" value="MDK2595522.1"/>
    <property type="molecule type" value="Genomic_DNA"/>
</dbReference>
<accession>A0ABT7EKD9</accession>
<dbReference type="InterPro" id="IPR016876">
    <property type="entry name" value="UCP028234"/>
</dbReference>
<dbReference type="Gene3D" id="3.40.50.150">
    <property type="entry name" value="Vaccinia Virus protein VP39"/>
    <property type="match status" value="1"/>
</dbReference>
<dbReference type="PIRSF" id="PIRSF028234">
    <property type="entry name" value="UCP028234"/>
    <property type="match status" value="1"/>
</dbReference>
<dbReference type="SUPFAM" id="SSF53335">
    <property type="entry name" value="S-adenosyl-L-methionine-dependent methyltransferases"/>
    <property type="match status" value="1"/>
</dbReference>
<dbReference type="RefSeq" id="WP_284137191.1">
    <property type="nucleotide sequence ID" value="NZ_JASJUT010000003.1"/>
</dbReference>
<dbReference type="InterPro" id="IPR029063">
    <property type="entry name" value="SAM-dependent_MTases_sf"/>
</dbReference>
<organism evidence="1 2">
    <name type="scientific">Pseudoalteromonas obscura</name>
    <dbReference type="NCBI Taxonomy" id="3048491"/>
    <lineage>
        <taxon>Bacteria</taxon>
        <taxon>Pseudomonadati</taxon>
        <taxon>Pseudomonadota</taxon>
        <taxon>Gammaproteobacteria</taxon>
        <taxon>Alteromonadales</taxon>
        <taxon>Pseudoalteromonadaceae</taxon>
        <taxon>Pseudoalteromonas</taxon>
    </lineage>
</organism>
<dbReference type="PANTHER" id="PTHR38451">
    <property type="entry name" value="TRNA (ADENINE(22)-N(1))-METHYLTRANSFERASE"/>
    <property type="match status" value="1"/>
</dbReference>
<reference evidence="1 2" key="1">
    <citation type="submission" date="2023-05" db="EMBL/GenBank/DDBJ databases">
        <title>Pseudoalteromonas ardens sp. nov., Pseudoalteromonas obscura sp. nov., and Pseudoalteromonas umbrosa sp. nov., isolated from the coral Montipora capitata.</title>
        <authorList>
            <person name="Thomas E.M."/>
            <person name="Smith E.M."/>
            <person name="Papke E."/>
            <person name="Shlafstein M.D."/>
            <person name="Oline D.K."/>
            <person name="Videau P."/>
            <person name="Saw J.H."/>
            <person name="Strangman W.K."/>
            <person name="Ushijima B."/>
        </authorList>
    </citation>
    <scope>NUCLEOTIDE SEQUENCE [LARGE SCALE GENOMIC DNA]</scope>
    <source>
        <strain evidence="1 2">P94</strain>
    </source>
</reference>
<name>A0ABT7EKD9_9GAMM</name>
<dbReference type="Pfam" id="PF12847">
    <property type="entry name" value="Methyltransf_18"/>
    <property type="match status" value="1"/>
</dbReference>
<evidence type="ECO:0000313" key="1">
    <source>
        <dbReference type="EMBL" id="MDK2595522.1"/>
    </source>
</evidence>
<gene>
    <name evidence="1" type="ORF">QNM18_10740</name>
</gene>
<keyword evidence="2" id="KW-1185">Reference proteome</keyword>
<sequence>MKLGKRLAQISALIEDRYTHIWDCCCDHGLLGADLLNKDLNAKIHFVDIVPHLIQDLEVKLQQFYPHKNDQWQTHCLDVAKLPLSEKQGKHLVIIAGVGGDLCSAFVKKILIDNPNADIEFLLCPVHHLYALRQDLSALKLHLIDEVLVKENNRHYELLKLSNKETNQTAFDDISPVGEKIWYYRDEQARAVASEYLSKTIAHYKRIDQGGGDVSAIVAAYENVELIAK</sequence>
<evidence type="ECO:0000313" key="2">
    <source>
        <dbReference type="Proteomes" id="UP001231915"/>
    </source>
</evidence>
<dbReference type="Proteomes" id="UP001231915">
    <property type="component" value="Unassembled WGS sequence"/>
</dbReference>
<proteinExistence type="predicted"/>